<comment type="subcellular location">
    <subcellularLocation>
        <location evidence="1">Cell membrane</location>
        <topology evidence="1">Multi-pass membrane protein</topology>
    </subcellularLocation>
</comment>
<evidence type="ECO:0000256" key="6">
    <source>
        <dbReference type="ARBA" id="ARBA00023136"/>
    </source>
</evidence>
<sequence length="644" mass="73882">MQQVQTKKQGKRLKHSRYISGFDGIRALAVVGVIVYHLLPYKLQGGYLGVPTFFVVSGYLITDLLLQEWEQNGRIDFWAFYARRLKRLYPALVFMLVGTGTYITLFQRSLLTNLRSIITTNMLYVYNWWEVGHGQSYFDRFNGESPFTHLWSLSIEGQYYLIWPLILTAMILIIRKRRSIANILLVLAIGSGILMGVLYTGPATLNRVYYGTDTRMFSIVFGALLAVIWPSTHLKKNVTTRSRWTLDIIGLASIAVIAYLYFQLSGQNTFTYRGGMFIMAVASTTLIAACAHPGADVNRWLTNPVFRWIGTRSYGIYLYQFPVMIFYEIKVQNIADHPLMHATIEIILIMIISELSYRYIEAPLRHYKYSNLGRSIYEFFQPNSIYGWKRLWLVPALLLIGISVYGSAISPTKDAKNVLQENISQNEKTANTKNKAALAKQKKASKLSANQKRMKKLLKKKLTVKQYKVAKHYGLNKRQYLLAYQQPLTAIGDSILADNSRDLQNVFQNAYVSAAVGRQIWQAGQVLTQMKKKNELAPNILINLGTNSPMTPQQINSVVKSIGPKHQIFWVTTHVPTRNWESEVNHTIAGAAKRHKNVHIIDWHAYSLNHRNWFWNDNVHPNPKGNIYYTHLIAKSISEFYDKK</sequence>
<dbReference type="CDD" id="cd01840">
    <property type="entry name" value="SGNH_hydrolase_yrhL_like"/>
    <property type="match status" value="1"/>
</dbReference>
<evidence type="ECO:0000313" key="11">
    <source>
        <dbReference type="Proteomes" id="UP000177010"/>
    </source>
</evidence>
<keyword evidence="6 8" id="KW-0472">Membrane</keyword>
<evidence type="ECO:0000256" key="8">
    <source>
        <dbReference type="SAM" id="Phobius"/>
    </source>
</evidence>
<evidence type="ECO:0000256" key="5">
    <source>
        <dbReference type="ARBA" id="ARBA00022989"/>
    </source>
</evidence>
<dbReference type="InterPro" id="IPR036514">
    <property type="entry name" value="SGNH_hydro_sf"/>
</dbReference>
<evidence type="ECO:0000256" key="4">
    <source>
        <dbReference type="ARBA" id="ARBA00022692"/>
    </source>
</evidence>
<feature type="transmembrane region" description="Helical" evidence="8">
    <location>
        <begin position="274"/>
        <end position="293"/>
    </location>
</feature>
<dbReference type="InterPro" id="IPR002656">
    <property type="entry name" value="Acyl_transf_3_dom"/>
</dbReference>
<feature type="transmembrane region" description="Helical" evidence="8">
    <location>
        <begin position="181"/>
        <end position="202"/>
    </location>
</feature>
<comment type="caution">
    <text evidence="10">The sequence shown here is derived from an EMBL/GenBank/DDBJ whole genome shotgun (WGS) entry which is preliminary data.</text>
</comment>
<dbReference type="Gene3D" id="3.40.50.1110">
    <property type="entry name" value="SGNH hydrolase"/>
    <property type="match status" value="1"/>
</dbReference>
<keyword evidence="7 10" id="KW-0012">Acyltransferase</keyword>
<dbReference type="InterPro" id="IPR050879">
    <property type="entry name" value="Acyltransferase_3"/>
</dbReference>
<keyword evidence="5 8" id="KW-1133">Transmembrane helix</keyword>
<feature type="transmembrane region" description="Helical" evidence="8">
    <location>
        <begin position="391"/>
        <end position="409"/>
    </location>
</feature>
<reference evidence="10 11" key="1">
    <citation type="submission" date="2016-09" db="EMBL/GenBank/DDBJ databases">
        <title>Genome Sequence of Lactobacillus sunkii Strain CG01.</title>
        <authorList>
            <person name="Poehlein A."/>
            <person name="Gabris C."/>
            <person name="Bengelsdorf F.R."/>
            <person name="Duerre P."/>
            <person name="Daniel R."/>
        </authorList>
    </citation>
    <scope>NUCLEOTIDE SEQUENCE [LARGE SCALE GENOMIC DNA]</scope>
    <source>
        <strain evidence="10 11">CG_D</strain>
    </source>
</reference>
<feature type="transmembrane region" description="Helical" evidence="8">
    <location>
        <begin position="45"/>
        <end position="66"/>
    </location>
</feature>
<feature type="transmembrane region" description="Helical" evidence="8">
    <location>
        <begin position="244"/>
        <end position="262"/>
    </location>
</feature>
<dbReference type="Pfam" id="PF01757">
    <property type="entry name" value="Acyl_transf_3"/>
    <property type="match status" value="1"/>
</dbReference>
<evidence type="ECO:0000259" key="9">
    <source>
        <dbReference type="Pfam" id="PF01757"/>
    </source>
</evidence>
<dbReference type="GO" id="GO:0016747">
    <property type="term" value="F:acyltransferase activity, transferring groups other than amino-acyl groups"/>
    <property type="evidence" value="ECO:0007669"/>
    <property type="project" value="InterPro"/>
</dbReference>
<evidence type="ECO:0000256" key="3">
    <source>
        <dbReference type="ARBA" id="ARBA00022679"/>
    </source>
</evidence>
<dbReference type="PANTHER" id="PTHR23028:SF53">
    <property type="entry name" value="ACYL_TRANSF_3 DOMAIN-CONTAINING PROTEIN"/>
    <property type="match status" value="1"/>
</dbReference>
<name>A0A1E7X930_9LACO</name>
<feature type="transmembrane region" description="Helical" evidence="8">
    <location>
        <begin position="305"/>
        <end position="327"/>
    </location>
</feature>
<feature type="transmembrane region" description="Helical" evidence="8">
    <location>
        <begin position="214"/>
        <end position="232"/>
    </location>
</feature>
<dbReference type="AlphaFoldDB" id="A0A1E7X930"/>
<keyword evidence="2" id="KW-1003">Cell membrane</keyword>
<dbReference type="Proteomes" id="UP000177010">
    <property type="component" value="Unassembled WGS sequence"/>
</dbReference>
<feature type="transmembrane region" description="Helical" evidence="8">
    <location>
        <begin position="157"/>
        <end position="174"/>
    </location>
</feature>
<evidence type="ECO:0000313" key="10">
    <source>
        <dbReference type="EMBL" id="OFA09590.1"/>
    </source>
</evidence>
<organism evidence="10 11">
    <name type="scientific">Lentilactobacillus sunkii</name>
    <dbReference type="NCBI Taxonomy" id="481719"/>
    <lineage>
        <taxon>Bacteria</taxon>
        <taxon>Bacillati</taxon>
        <taxon>Bacillota</taxon>
        <taxon>Bacilli</taxon>
        <taxon>Lactobacillales</taxon>
        <taxon>Lactobacillaceae</taxon>
        <taxon>Lentilactobacillus</taxon>
    </lineage>
</organism>
<gene>
    <name evidence="10" type="primary">oatA_2</name>
    <name evidence="10" type="ORF">LASUN_24930</name>
</gene>
<protein>
    <submittedName>
        <fullName evidence="10">O-acetyltransferase OatA</fullName>
        <ecNumber evidence="10">2.3.1.-</ecNumber>
    </submittedName>
</protein>
<dbReference type="RefSeq" id="WP_057824163.1">
    <property type="nucleotide sequence ID" value="NZ_JAZHVW010000010.1"/>
</dbReference>
<keyword evidence="3 10" id="KW-0808">Transferase</keyword>
<dbReference type="STRING" id="481719.LASUN_24930"/>
<evidence type="ECO:0000256" key="7">
    <source>
        <dbReference type="ARBA" id="ARBA00023315"/>
    </source>
</evidence>
<dbReference type="SUPFAM" id="SSF52266">
    <property type="entry name" value="SGNH hydrolase"/>
    <property type="match status" value="1"/>
</dbReference>
<dbReference type="GO" id="GO:0005886">
    <property type="term" value="C:plasma membrane"/>
    <property type="evidence" value="ECO:0007669"/>
    <property type="project" value="UniProtKB-SubCell"/>
</dbReference>
<evidence type="ECO:0000256" key="2">
    <source>
        <dbReference type="ARBA" id="ARBA00022475"/>
    </source>
</evidence>
<keyword evidence="4 8" id="KW-0812">Transmembrane</keyword>
<accession>A0A1E7X930</accession>
<feature type="domain" description="Acyltransferase 3" evidence="9">
    <location>
        <begin position="20"/>
        <end position="353"/>
    </location>
</feature>
<feature type="transmembrane region" description="Helical" evidence="8">
    <location>
        <begin position="21"/>
        <end position="39"/>
    </location>
</feature>
<dbReference type="EMBL" id="MIQE01000026">
    <property type="protein sequence ID" value="OFA09590.1"/>
    <property type="molecule type" value="Genomic_DNA"/>
</dbReference>
<evidence type="ECO:0000256" key="1">
    <source>
        <dbReference type="ARBA" id="ARBA00004651"/>
    </source>
</evidence>
<dbReference type="PANTHER" id="PTHR23028">
    <property type="entry name" value="ACETYLTRANSFERASE"/>
    <property type="match status" value="1"/>
</dbReference>
<proteinExistence type="predicted"/>
<dbReference type="GO" id="GO:0009103">
    <property type="term" value="P:lipopolysaccharide biosynthetic process"/>
    <property type="evidence" value="ECO:0007669"/>
    <property type="project" value="TreeGrafter"/>
</dbReference>
<dbReference type="EC" id="2.3.1.-" evidence="10"/>
<feature type="transmembrane region" description="Helical" evidence="8">
    <location>
        <begin position="87"/>
        <end position="106"/>
    </location>
</feature>
<feature type="transmembrane region" description="Helical" evidence="8">
    <location>
        <begin position="339"/>
        <end position="360"/>
    </location>
</feature>